<organism evidence="11 12">
    <name type="scientific">Pantoea coffeiphila</name>
    <dbReference type="NCBI Taxonomy" id="1465635"/>
    <lineage>
        <taxon>Bacteria</taxon>
        <taxon>Pseudomonadati</taxon>
        <taxon>Pseudomonadota</taxon>
        <taxon>Gammaproteobacteria</taxon>
        <taxon>Enterobacterales</taxon>
        <taxon>Erwiniaceae</taxon>
        <taxon>Pantoea</taxon>
    </lineage>
</organism>
<evidence type="ECO:0000256" key="2">
    <source>
        <dbReference type="ARBA" id="ARBA00022448"/>
    </source>
</evidence>
<keyword evidence="6 9" id="KW-0067">ATP-binding</keyword>
<evidence type="ECO:0000256" key="3">
    <source>
        <dbReference type="ARBA" id="ARBA00022475"/>
    </source>
</evidence>
<dbReference type="PROSITE" id="PS50893">
    <property type="entry name" value="ABC_TRANSPORTER_2"/>
    <property type="match status" value="1"/>
</dbReference>
<comment type="subunit">
    <text evidence="9">The complex is composed of two ATP-binding proteins (BtuD), two transmembrane proteins (BtuC) and a solute-binding protein (BtuF).</text>
</comment>
<gene>
    <name evidence="9" type="primary">btuD</name>
    <name evidence="11" type="ORF">CQW29_22555</name>
</gene>
<evidence type="ECO:0000259" key="10">
    <source>
        <dbReference type="PROSITE" id="PS50893"/>
    </source>
</evidence>
<dbReference type="InterPro" id="IPR003593">
    <property type="entry name" value="AAA+_ATPase"/>
</dbReference>
<accession>A0A2S9I639</accession>
<evidence type="ECO:0000313" key="11">
    <source>
        <dbReference type="EMBL" id="PRD13250.1"/>
    </source>
</evidence>
<dbReference type="InterPro" id="IPR017871">
    <property type="entry name" value="ABC_transporter-like_CS"/>
</dbReference>
<evidence type="ECO:0000256" key="8">
    <source>
        <dbReference type="ARBA" id="ARBA00023136"/>
    </source>
</evidence>
<dbReference type="GO" id="GO:0015420">
    <property type="term" value="F:ABC-type vitamin B12 transporter activity"/>
    <property type="evidence" value="ECO:0007669"/>
    <property type="project" value="UniProtKB-UniRule"/>
</dbReference>
<dbReference type="InterPro" id="IPR027417">
    <property type="entry name" value="P-loop_NTPase"/>
</dbReference>
<dbReference type="SMART" id="SM00382">
    <property type="entry name" value="AAA"/>
    <property type="match status" value="1"/>
</dbReference>
<proteinExistence type="inferred from homology"/>
<comment type="similarity">
    <text evidence="9">Belongs to the ABC transporter superfamily. Vitamin B12 importer (TC 3.A.1.13.1) family.</text>
</comment>
<dbReference type="EMBL" id="PDET01000021">
    <property type="protein sequence ID" value="PRD13250.1"/>
    <property type="molecule type" value="Genomic_DNA"/>
</dbReference>
<dbReference type="FunFam" id="3.40.50.300:FF:000462">
    <property type="entry name" value="Vitamin B12 import ATP-binding protein BtuD"/>
    <property type="match status" value="1"/>
</dbReference>
<evidence type="ECO:0000256" key="1">
    <source>
        <dbReference type="ARBA" id="ARBA00006526"/>
    </source>
</evidence>
<dbReference type="PANTHER" id="PTHR42734">
    <property type="entry name" value="METAL TRANSPORT SYSTEM ATP-BINDING PROTEIN TM_0124-RELATED"/>
    <property type="match status" value="1"/>
</dbReference>
<dbReference type="InterPro" id="IPR003439">
    <property type="entry name" value="ABC_transporter-like_ATP-bd"/>
</dbReference>
<evidence type="ECO:0000256" key="7">
    <source>
        <dbReference type="ARBA" id="ARBA00022967"/>
    </source>
</evidence>
<dbReference type="EC" id="7.6.2.8" evidence="9"/>
<dbReference type="PANTHER" id="PTHR42734:SF18">
    <property type="entry name" value="VITAMIN B12 IMPORT ATP-BINDING PROTEIN BTUD"/>
    <property type="match status" value="1"/>
</dbReference>
<evidence type="ECO:0000256" key="4">
    <source>
        <dbReference type="ARBA" id="ARBA00022519"/>
    </source>
</evidence>
<keyword evidence="3 9" id="KW-1003">Cell membrane</keyword>
<dbReference type="NCBIfam" id="NF002981">
    <property type="entry name" value="PRK03695.1"/>
    <property type="match status" value="1"/>
</dbReference>
<name>A0A2S9I639_9GAMM</name>
<feature type="domain" description="ABC transporter" evidence="10">
    <location>
        <begin position="5"/>
        <end position="230"/>
    </location>
</feature>
<sequence>MLLDIRQAAVDQRLFPFSAEVDSGQLIHLVGPNGAGKSSLLASLAGLLDVKGDILLNDEPLVAWAAPRLARHRAYLPQQQRPSEQMPVWHYLLMHDVQQTSASEQQLMYFTDALKISDKLHRPLGQLSGGEWQRVRLAAVFSQVSQPQGQLLLLDEPMTGLDIGQQAVFDRLLPGLLERGVTVIMSSHDLNHTLRHADIVWLMRAGQPALQGNPQEILTPEHLSALYQVTFRQLQVEGRSFLTTFA</sequence>
<comment type="function">
    <text evidence="9">Part of the ABC transporter complex BtuCDF involved in vitamin B12 import. Responsible for energy coupling to the transport system.</text>
</comment>
<evidence type="ECO:0000313" key="12">
    <source>
        <dbReference type="Proteomes" id="UP000239181"/>
    </source>
</evidence>
<dbReference type="GO" id="GO:0016887">
    <property type="term" value="F:ATP hydrolysis activity"/>
    <property type="evidence" value="ECO:0007669"/>
    <property type="project" value="InterPro"/>
</dbReference>
<evidence type="ECO:0000256" key="9">
    <source>
        <dbReference type="HAMAP-Rule" id="MF_01005"/>
    </source>
</evidence>
<dbReference type="GO" id="GO:0005524">
    <property type="term" value="F:ATP binding"/>
    <property type="evidence" value="ECO:0007669"/>
    <property type="project" value="UniProtKB-KW"/>
</dbReference>
<dbReference type="GO" id="GO:0005886">
    <property type="term" value="C:plasma membrane"/>
    <property type="evidence" value="ECO:0007669"/>
    <property type="project" value="UniProtKB-SubCell"/>
</dbReference>
<keyword evidence="2 9" id="KW-0813">Transport</keyword>
<dbReference type="Gene3D" id="3.40.50.300">
    <property type="entry name" value="P-loop containing nucleotide triphosphate hydrolases"/>
    <property type="match status" value="1"/>
</dbReference>
<evidence type="ECO:0000256" key="6">
    <source>
        <dbReference type="ARBA" id="ARBA00022840"/>
    </source>
</evidence>
<comment type="caution">
    <text evidence="11">The sequence shown here is derived from an EMBL/GenBank/DDBJ whole genome shotgun (WGS) entry which is preliminary data.</text>
</comment>
<dbReference type="Proteomes" id="UP000239181">
    <property type="component" value="Unassembled WGS sequence"/>
</dbReference>
<dbReference type="RefSeq" id="WP_105594990.1">
    <property type="nucleotide sequence ID" value="NZ_PDET01000021.1"/>
</dbReference>
<dbReference type="AlphaFoldDB" id="A0A2S9I639"/>
<evidence type="ECO:0000256" key="5">
    <source>
        <dbReference type="ARBA" id="ARBA00022741"/>
    </source>
</evidence>
<comment type="subcellular location">
    <subcellularLocation>
        <location evidence="9">Cell membrane</location>
        <topology evidence="9">Peripheral membrane protein</topology>
    </subcellularLocation>
</comment>
<protein>
    <recommendedName>
        <fullName evidence="9">Vitamin B12 import ATP-binding protein BtuD</fullName>
        <ecNumber evidence="9">7.6.2.8</ecNumber>
    </recommendedName>
    <alternativeName>
        <fullName evidence="9">Vitamin B12-transporting ATPase</fullName>
    </alternativeName>
</protein>
<dbReference type="InterPro" id="IPR023693">
    <property type="entry name" value="ABC_transptr_BtuD"/>
</dbReference>
<keyword evidence="5 9" id="KW-0547">Nucleotide-binding</keyword>
<comment type="similarity">
    <text evidence="1">Belongs to the ABC transporter superfamily. Drug exporter-2 (TC 3.A.1.117) family.</text>
</comment>
<dbReference type="PROSITE" id="PS00211">
    <property type="entry name" value="ABC_TRANSPORTER_1"/>
    <property type="match status" value="1"/>
</dbReference>
<dbReference type="SUPFAM" id="SSF52540">
    <property type="entry name" value="P-loop containing nucleoside triphosphate hydrolases"/>
    <property type="match status" value="1"/>
</dbReference>
<keyword evidence="8 9" id="KW-0472">Membrane</keyword>
<reference evidence="11 12" key="1">
    <citation type="submission" date="2017-10" db="EMBL/GenBank/DDBJ databases">
        <title>Draft genome of two endophytic bacteria isolated from 'guarana' Paullinia cupana (Mart.) Ducke.</title>
        <authorList>
            <person name="Siqueira K.A."/>
            <person name="Liotti R.G."/>
            <person name="Mendes T.A."/>
            <person name="Soares M.A."/>
        </authorList>
    </citation>
    <scope>NUCLEOTIDE SEQUENCE [LARGE SCALE GENOMIC DNA]</scope>
    <source>
        <strain evidence="11 12">342</strain>
    </source>
</reference>
<keyword evidence="12" id="KW-1185">Reference proteome</keyword>
<dbReference type="HAMAP" id="MF_01005">
    <property type="entry name" value="BtuD"/>
    <property type="match status" value="1"/>
</dbReference>
<dbReference type="OrthoDB" id="5292475at2"/>
<dbReference type="Pfam" id="PF00005">
    <property type="entry name" value="ABC_tran"/>
    <property type="match status" value="1"/>
</dbReference>
<feature type="binding site" evidence="9">
    <location>
        <begin position="31"/>
        <end position="38"/>
    </location>
    <ligand>
        <name>ATP</name>
        <dbReference type="ChEBI" id="CHEBI:30616"/>
    </ligand>
</feature>
<keyword evidence="4" id="KW-0997">Cell inner membrane</keyword>
<comment type="catalytic activity">
    <reaction evidence="9">
        <text>an R-cob(III)alamin(out) + ATP + H2O = an R-cob(III)alamin(in) + ADP + phosphate + H(+)</text>
        <dbReference type="Rhea" id="RHEA:17873"/>
        <dbReference type="ChEBI" id="CHEBI:15377"/>
        <dbReference type="ChEBI" id="CHEBI:15378"/>
        <dbReference type="ChEBI" id="CHEBI:30616"/>
        <dbReference type="ChEBI" id="CHEBI:43474"/>
        <dbReference type="ChEBI" id="CHEBI:140785"/>
        <dbReference type="ChEBI" id="CHEBI:456216"/>
        <dbReference type="EC" id="7.6.2.8"/>
    </reaction>
</comment>
<keyword evidence="7 9" id="KW-1278">Translocase</keyword>
<dbReference type="InterPro" id="IPR050153">
    <property type="entry name" value="Metal_Ion_Import_ABC"/>
</dbReference>